<feature type="domain" description="Fumarylacetoacetase-like C-terminal" evidence="2">
    <location>
        <begin position="80"/>
        <end position="257"/>
    </location>
</feature>
<keyword evidence="4" id="KW-1185">Reference proteome</keyword>
<dbReference type="InterPro" id="IPR050772">
    <property type="entry name" value="Hydratase-Decarb/MhpD_sf"/>
</dbReference>
<accession>A0A7W7STZ7</accession>
<dbReference type="SUPFAM" id="SSF56529">
    <property type="entry name" value="FAH"/>
    <property type="match status" value="1"/>
</dbReference>
<dbReference type="EMBL" id="JACHJW010000001">
    <property type="protein sequence ID" value="MBB4960536.1"/>
    <property type="molecule type" value="Genomic_DNA"/>
</dbReference>
<evidence type="ECO:0000256" key="1">
    <source>
        <dbReference type="ARBA" id="ARBA00023239"/>
    </source>
</evidence>
<dbReference type="PANTHER" id="PTHR30143">
    <property type="entry name" value="ACID HYDRATASE"/>
    <property type="match status" value="1"/>
</dbReference>
<sequence length="283" mass="29496">MTVDGSGERVDLAELAARLDEAAGAAIAIPQLAAVAGIDVDAAYAVQAALLDRRLARGERLVGLKMGLTSRAKMAQVGVEEVIWGRLTDAMWVPDGGTVDPGLHIHPRVEPEVAFLLDRLPAPREPVGDFTDAVRAVAPALELIDSRYTNFTFSLPDVVADNASAARFAIGAWQPVPAGLENLGVLLEVDGRVVQTGSTAAILGDPRRALDEGVRLAGRHGVRMRAGWVFLAGAATAAVPLRPGAHIRAVVERLGAVSLRAEVRGLPGNPDRGGVAGSAEGRS</sequence>
<dbReference type="Gene3D" id="3.90.850.10">
    <property type="entry name" value="Fumarylacetoacetase-like, C-terminal domain"/>
    <property type="match status" value="1"/>
</dbReference>
<dbReference type="PANTHER" id="PTHR30143:SF0">
    <property type="entry name" value="2-KETO-4-PENTENOATE HYDRATASE"/>
    <property type="match status" value="1"/>
</dbReference>
<keyword evidence="1 3" id="KW-0456">Lyase</keyword>
<comment type="caution">
    <text evidence="3">The sequence shown here is derived from an EMBL/GenBank/DDBJ whole genome shotgun (WGS) entry which is preliminary data.</text>
</comment>
<evidence type="ECO:0000313" key="3">
    <source>
        <dbReference type="EMBL" id="MBB4960536.1"/>
    </source>
</evidence>
<dbReference type="AlphaFoldDB" id="A0A7W7STZ7"/>
<dbReference type="GO" id="GO:0047437">
    <property type="term" value="F:4-oxalocrotonate decarboxylase activity"/>
    <property type="evidence" value="ECO:0007669"/>
    <property type="project" value="UniProtKB-EC"/>
</dbReference>
<dbReference type="InterPro" id="IPR036663">
    <property type="entry name" value="Fumarylacetoacetase_C_sf"/>
</dbReference>
<dbReference type="EC" id="4.1.1.77" evidence="3"/>
<dbReference type="Proteomes" id="UP000578819">
    <property type="component" value="Unassembled WGS sequence"/>
</dbReference>
<evidence type="ECO:0000259" key="2">
    <source>
        <dbReference type="Pfam" id="PF01557"/>
    </source>
</evidence>
<proteinExistence type="predicted"/>
<dbReference type="GO" id="GO:0008684">
    <property type="term" value="F:2-oxopent-4-enoate hydratase activity"/>
    <property type="evidence" value="ECO:0007669"/>
    <property type="project" value="TreeGrafter"/>
</dbReference>
<gene>
    <name evidence="3" type="ORF">FHR38_004269</name>
</gene>
<reference evidence="3 4" key="1">
    <citation type="submission" date="2020-08" db="EMBL/GenBank/DDBJ databases">
        <title>Sequencing the genomes of 1000 actinobacteria strains.</title>
        <authorList>
            <person name="Klenk H.-P."/>
        </authorList>
    </citation>
    <scope>NUCLEOTIDE SEQUENCE [LARGE SCALE GENOMIC DNA]</scope>
    <source>
        <strain evidence="3 4">DSM 45886</strain>
    </source>
</reference>
<dbReference type="Pfam" id="PF01557">
    <property type="entry name" value="FAA_hydrolase"/>
    <property type="match status" value="1"/>
</dbReference>
<dbReference type="GO" id="GO:0005737">
    <property type="term" value="C:cytoplasm"/>
    <property type="evidence" value="ECO:0007669"/>
    <property type="project" value="TreeGrafter"/>
</dbReference>
<protein>
    <submittedName>
        <fullName evidence="3">2-oxo-3-hexenedioate decarboxylase</fullName>
        <ecNumber evidence="3">4.1.1.77</ecNumber>
    </submittedName>
</protein>
<organism evidence="3 4">
    <name type="scientific">Micromonospora polyrhachis</name>
    <dbReference type="NCBI Taxonomy" id="1282883"/>
    <lineage>
        <taxon>Bacteria</taxon>
        <taxon>Bacillati</taxon>
        <taxon>Actinomycetota</taxon>
        <taxon>Actinomycetes</taxon>
        <taxon>Micromonosporales</taxon>
        <taxon>Micromonosporaceae</taxon>
        <taxon>Micromonospora</taxon>
    </lineage>
</organism>
<name>A0A7W7STZ7_9ACTN</name>
<dbReference type="InterPro" id="IPR011234">
    <property type="entry name" value="Fumarylacetoacetase-like_C"/>
</dbReference>
<evidence type="ECO:0000313" key="4">
    <source>
        <dbReference type="Proteomes" id="UP000578819"/>
    </source>
</evidence>